<dbReference type="Pfam" id="PF01408">
    <property type="entry name" value="GFO_IDH_MocA"/>
    <property type="match status" value="1"/>
</dbReference>
<dbReference type="InterPro" id="IPR051317">
    <property type="entry name" value="Gfo/Idh/MocA_oxidoreduct"/>
</dbReference>
<dbReference type="RefSeq" id="WP_277411010.1">
    <property type="nucleotide sequence ID" value="NZ_CP114203.1"/>
</dbReference>
<name>A0ABY7IY91_STRNI</name>
<dbReference type="Gene3D" id="3.30.360.10">
    <property type="entry name" value="Dihydrodipicolinate Reductase, domain 2"/>
    <property type="match status" value="1"/>
</dbReference>
<dbReference type="InterPro" id="IPR036291">
    <property type="entry name" value="NAD(P)-bd_dom_sf"/>
</dbReference>
<dbReference type="Pfam" id="PF22725">
    <property type="entry name" value="GFO_IDH_MocA_C3"/>
    <property type="match status" value="1"/>
</dbReference>
<dbReference type="Proteomes" id="UP001210169">
    <property type="component" value="Chromosome"/>
</dbReference>
<evidence type="ECO:0000256" key="1">
    <source>
        <dbReference type="ARBA" id="ARBA00010928"/>
    </source>
</evidence>
<feature type="domain" description="CoA-binding" evidence="3">
    <location>
        <begin position="20"/>
        <end position="118"/>
    </location>
</feature>
<sequence>MSGLDLWKPIADAIDITIPEHHKRRIAVVGAGSIVEVAHLPAYRNAGLEIVGLYDLNRGRAERVAKEMGVTHVYDSLEAVLGDDRVEVVDIAVVANAQPDIVAAGIEAGKHMLCQKPFVQDLETGRELVALADKSGVLMAVNQQMRYDEGIAAARAILDAGWIGTPTAMSFNVAIATDWQAWPWLLTAERLEINYHSIHYLDAIRSILGDPRRVFSVGGRRPGQLARGETRTMSTLVFDSGAAATLHVNHENLGNDSRAEFRLDGSEGAVRGTIGLLYDYPHGRPDTLELFSERIPTDGWLPYPVATRWLPDAFVGPMAGLLRWIETGERAPTAAEDNLGTLALVEALYRSMESGRAQEVRA</sequence>
<dbReference type="PANTHER" id="PTHR43708:SF5">
    <property type="entry name" value="CONSERVED EXPRESSED OXIDOREDUCTASE (EUROFUNG)-RELATED"/>
    <property type="match status" value="1"/>
</dbReference>
<dbReference type="InterPro" id="IPR055170">
    <property type="entry name" value="GFO_IDH_MocA-like_dom"/>
</dbReference>
<comment type="similarity">
    <text evidence="1">Belongs to the Gfo/Idh/MocA family.</text>
</comment>
<proteinExistence type="inferred from homology"/>
<dbReference type="EMBL" id="CP114203">
    <property type="protein sequence ID" value="WAU03803.1"/>
    <property type="molecule type" value="Genomic_DNA"/>
</dbReference>
<evidence type="ECO:0000313" key="5">
    <source>
        <dbReference type="Proteomes" id="UP001210169"/>
    </source>
</evidence>
<dbReference type="SUPFAM" id="SSF51735">
    <property type="entry name" value="NAD(P)-binding Rossmann-fold domains"/>
    <property type="match status" value="1"/>
</dbReference>
<gene>
    <name evidence="4" type="ORF">STRNI_001993</name>
</gene>
<dbReference type="InterPro" id="IPR000683">
    <property type="entry name" value="Gfo/Idh/MocA-like_OxRdtase_N"/>
</dbReference>
<dbReference type="SMART" id="SM00881">
    <property type="entry name" value="CoA_binding"/>
    <property type="match status" value="1"/>
</dbReference>
<dbReference type="PANTHER" id="PTHR43708">
    <property type="entry name" value="CONSERVED EXPRESSED OXIDOREDUCTASE (EUROFUNG)"/>
    <property type="match status" value="1"/>
</dbReference>
<dbReference type="Gene3D" id="3.40.50.720">
    <property type="entry name" value="NAD(P)-binding Rossmann-like Domain"/>
    <property type="match status" value="1"/>
</dbReference>
<dbReference type="SUPFAM" id="SSF55347">
    <property type="entry name" value="Glyceraldehyde-3-phosphate dehydrogenase-like, C-terminal domain"/>
    <property type="match status" value="1"/>
</dbReference>
<evidence type="ECO:0000313" key="4">
    <source>
        <dbReference type="EMBL" id="WAU03803.1"/>
    </source>
</evidence>
<keyword evidence="2" id="KW-0560">Oxidoreductase</keyword>
<accession>A0ABY7IY91</accession>
<organism evidence="4 5">
    <name type="scientific">Streptomyces nigrescens</name>
    <dbReference type="NCBI Taxonomy" id="1920"/>
    <lineage>
        <taxon>Bacteria</taxon>
        <taxon>Bacillati</taxon>
        <taxon>Actinomycetota</taxon>
        <taxon>Actinomycetes</taxon>
        <taxon>Kitasatosporales</taxon>
        <taxon>Streptomycetaceae</taxon>
        <taxon>Streptomyces</taxon>
    </lineage>
</organism>
<dbReference type="InterPro" id="IPR003781">
    <property type="entry name" value="CoA-bd"/>
</dbReference>
<evidence type="ECO:0000259" key="3">
    <source>
        <dbReference type="SMART" id="SM00881"/>
    </source>
</evidence>
<protein>
    <submittedName>
        <fullName evidence="4">Gfo/Idh/MocA family oxidoreductase</fullName>
    </submittedName>
</protein>
<dbReference type="GeneID" id="301331181"/>
<reference evidence="4 5" key="1">
    <citation type="submission" date="2022-12" db="EMBL/GenBank/DDBJ databases">
        <authorList>
            <person name="Ruckert C."/>
            <person name="Busche T."/>
            <person name="Kalinowski J."/>
            <person name="Wittmann C."/>
        </authorList>
    </citation>
    <scope>NUCLEOTIDE SEQUENCE [LARGE SCALE GENOMIC DNA]</scope>
    <source>
        <strain evidence="4 5">DSM 40276</strain>
    </source>
</reference>
<keyword evidence="5" id="KW-1185">Reference proteome</keyword>
<evidence type="ECO:0000256" key="2">
    <source>
        <dbReference type="ARBA" id="ARBA00023002"/>
    </source>
</evidence>